<dbReference type="EMBL" id="CAJVPS010003161">
    <property type="protein sequence ID" value="CAG8583908.1"/>
    <property type="molecule type" value="Genomic_DNA"/>
</dbReference>
<evidence type="ECO:0000313" key="2">
    <source>
        <dbReference type="EMBL" id="CAG8583908.1"/>
    </source>
</evidence>
<evidence type="ECO:0000256" key="1">
    <source>
        <dbReference type="SAM" id="MobiDB-lite"/>
    </source>
</evidence>
<evidence type="ECO:0000313" key="3">
    <source>
        <dbReference type="Proteomes" id="UP000789508"/>
    </source>
</evidence>
<proteinExistence type="predicted"/>
<organism evidence="2 3">
    <name type="scientific">Ambispora leptoticha</name>
    <dbReference type="NCBI Taxonomy" id="144679"/>
    <lineage>
        <taxon>Eukaryota</taxon>
        <taxon>Fungi</taxon>
        <taxon>Fungi incertae sedis</taxon>
        <taxon>Mucoromycota</taxon>
        <taxon>Glomeromycotina</taxon>
        <taxon>Glomeromycetes</taxon>
        <taxon>Archaeosporales</taxon>
        <taxon>Ambisporaceae</taxon>
        <taxon>Ambispora</taxon>
    </lineage>
</organism>
<dbReference type="OrthoDB" id="2413503at2759"/>
<feature type="compositionally biased region" description="Acidic residues" evidence="1">
    <location>
        <begin position="135"/>
        <end position="153"/>
    </location>
</feature>
<feature type="compositionally biased region" description="Basic and acidic residues" evidence="1">
    <location>
        <begin position="124"/>
        <end position="134"/>
    </location>
</feature>
<protein>
    <submittedName>
        <fullName evidence="2">9283_t:CDS:1</fullName>
    </submittedName>
</protein>
<gene>
    <name evidence="2" type="ORF">ALEPTO_LOCUS7395</name>
</gene>
<keyword evidence="3" id="KW-1185">Reference proteome</keyword>
<name>A0A9N9BY55_9GLOM</name>
<reference evidence="2" key="1">
    <citation type="submission" date="2021-06" db="EMBL/GenBank/DDBJ databases">
        <authorList>
            <person name="Kallberg Y."/>
            <person name="Tangrot J."/>
            <person name="Rosling A."/>
        </authorList>
    </citation>
    <scope>NUCLEOTIDE SEQUENCE</scope>
    <source>
        <strain evidence="2">FL130A</strain>
    </source>
</reference>
<sequence length="560" mass="64967">MANKAIASFFKEKIYSEWSISACLDFVSSNNDVNADDIEPILKHMKKKLQSISDDRNNLSRARQKALSIYSSFDKTIKRPEIQNVLQTMIKKTEVESRKRLYKETMKIEIINDKMAIAPDTRLTEELKRNRTEVETDEDDSESDETDYDDELSDCEKSPVVMAVERRESRPLSALETKFIIKKIDTREQILAAAKDSLATDEIKHFKKFIPVFKEFKEKQKSNVYSCSNDDVMDIRGNGEFANYLSFEQYAELLSIKPKRDANIPISWRTIIEDYFTDSINDKKKSIDDWVCVTNNLIVINEKDTDETAQIKKYLYKVMSPLIESFCKPIPAINAHNTSEHHYWSEFGHRFFSRALDDFVGLDWRVMEAPVHASKYRKNHGLDHITQSVVDGKLADILAWTESGEEIFVGEQSGPPTKLDLTKFASDSFKLYRELRDCLNVRILHAMEIGDTSYSNRVVFGVLGQLFEVKMLLMWKDGVYIYEEFGSLTIASHYNNIYTMKTGMLRLLEFILAIKNEVTKKVETSEYDNDKIQLLKRKFSEILPTRPSPIKKLKLKKDQH</sequence>
<dbReference type="Proteomes" id="UP000789508">
    <property type="component" value="Unassembled WGS sequence"/>
</dbReference>
<dbReference type="AlphaFoldDB" id="A0A9N9BY55"/>
<feature type="region of interest" description="Disordered" evidence="1">
    <location>
        <begin position="124"/>
        <end position="153"/>
    </location>
</feature>
<comment type="caution">
    <text evidence="2">The sequence shown here is derived from an EMBL/GenBank/DDBJ whole genome shotgun (WGS) entry which is preliminary data.</text>
</comment>
<accession>A0A9N9BY55</accession>